<proteinExistence type="predicted"/>
<dbReference type="Ensembl" id="ENSBMST00010024836.1">
    <property type="protein sequence ID" value="ENSBMSP00010022543.1"/>
    <property type="gene ID" value="ENSBMSG00010016395.1"/>
</dbReference>
<protein>
    <submittedName>
        <fullName evidence="2">Uncharacterized protein</fullName>
    </submittedName>
</protein>
<dbReference type="AlphaFoldDB" id="A0A8C0DJL8"/>
<dbReference type="GO" id="GO:0030549">
    <property type="term" value="F:acetylcholine receptor activator activity"/>
    <property type="evidence" value="ECO:0007669"/>
    <property type="project" value="TreeGrafter"/>
</dbReference>
<evidence type="ECO:0000256" key="1">
    <source>
        <dbReference type="SAM" id="MobiDB-lite"/>
    </source>
</evidence>
<dbReference type="PANTHER" id="PTHR14569:SF0">
    <property type="entry name" value="LYMPHOCYTE ANTIGEN 6 FAMILY MEMBER G6E"/>
    <property type="match status" value="1"/>
</dbReference>
<organism evidence="2">
    <name type="scientific">Balaenoptera musculus</name>
    <name type="common">Blue whale</name>
    <dbReference type="NCBI Taxonomy" id="9771"/>
    <lineage>
        <taxon>Eukaryota</taxon>
        <taxon>Metazoa</taxon>
        <taxon>Chordata</taxon>
        <taxon>Craniata</taxon>
        <taxon>Vertebrata</taxon>
        <taxon>Euteleostomi</taxon>
        <taxon>Mammalia</taxon>
        <taxon>Eutheria</taxon>
        <taxon>Laurasiatheria</taxon>
        <taxon>Artiodactyla</taxon>
        <taxon>Whippomorpha</taxon>
        <taxon>Cetacea</taxon>
        <taxon>Mysticeti</taxon>
        <taxon>Balaenopteridae</taxon>
        <taxon>Balaenoptera</taxon>
    </lineage>
</organism>
<evidence type="ECO:0000313" key="2">
    <source>
        <dbReference type="Ensembl" id="ENSBMSP00010022543.1"/>
    </source>
</evidence>
<reference evidence="2" key="1">
    <citation type="submission" date="2023-09" db="UniProtKB">
        <authorList>
            <consortium name="Ensembl"/>
        </authorList>
    </citation>
    <scope>IDENTIFICATION</scope>
</reference>
<sequence length="235" mass="26066">DLRVQITFSQTPEPRVQPWAPPASSSAFCSSVGHWNSEVKERKACLPRTQCSLQGHATCWSRSYTPQHHCCEQDLGNAATTPHWPPSLLLITPLILVASFTWGAHLLHQPSTQDSSTITVALETPAQTLLRSAQEPDLVQRPHTPWAQHLHGPLPKPDSYRHCSSPYLPRGTYPEPSLIKNTCSKSLVFSRCLLLMHSLSPSSLARQVFDGAVGPRQGDRRGTRCDEEEGPARRD</sequence>
<dbReference type="InterPro" id="IPR039700">
    <property type="entry name" value="Ly6g6e"/>
</dbReference>
<feature type="region of interest" description="Disordered" evidence="1">
    <location>
        <begin position="211"/>
        <end position="235"/>
    </location>
</feature>
<dbReference type="GO" id="GO:0095500">
    <property type="term" value="P:acetylcholine receptor signaling pathway"/>
    <property type="evidence" value="ECO:0007669"/>
    <property type="project" value="TreeGrafter"/>
</dbReference>
<accession>A0A8C0DJL8</accession>
<dbReference type="GO" id="GO:0033130">
    <property type="term" value="F:acetylcholine receptor binding"/>
    <property type="evidence" value="ECO:0007669"/>
    <property type="project" value="TreeGrafter"/>
</dbReference>
<dbReference type="GO" id="GO:0002029">
    <property type="term" value="P:desensitization of G protein-coupled receptor signaling pathway"/>
    <property type="evidence" value="ECO:0007669"/>
    <property type="project" value="TreeGrafter"/>
</dbReference>
<feature type="compositionally biased region" description="Basic and acidic residues" evidence="1">
    <location>
        <begin position="217"/>
        <end position="235"/>
    </location>
</feature>
<name>A0A8C0DJL8_BALMU</name>
<dbReference type="OMA" id="PRLINNM"/>
<dbReference type="PANTHER" id="PTHR14569">
    <property type="entry name" value="LYMPHOCYTE ANTIGEN 6 FAMILY MEMBER G6E"/>
    <property type="match status" value="1"/>
</dbReference>
<dbReference type="GO" id="GO:0005886">
    <property type="term" value="C:plasma membrane"/>
    <property type="evidence" value="ECO:0007669"/>
    <property type="project" value="TreeGrafter"/>
</dbReference>
<dbReference type="GO" id="GO:0045202">
    <property type="term" value="C:synapse"/>
    <property type="evidence" value="ECO:0007669"/>
    <property type="project" value="GOC"/>
</dbReference>